<comment type="similarity">
    <text evidence="3">Belongs to the RNase PH family.</text>
</comment>
<evidence type="ECO:0000313" key="11">
    <source>
        <dbReference type="Proteomes" id="UP000070544"/>
    </source>
</evidence>
<gene>
    <name evidence="10" type="ORF">M427DRAFT_58361</name>
</gene>
<keyword evidence="5" id="KW-0698">rRNA processing</keyword>
<dbReference type="Gene3D" id="3.30.230.70">
    <property type="entry name" value="GHMP Kinase, N-terminal domain"/>
    <property type="match status" value="1"/>
</dbReference>
<accession>A0A139AAJ9</accession>
<dbReference type="InterPro" id="IPR001247">
    <property type="entry name" value="ExoRNase_PH_dom1"/>
</dbReference>
<dbReference type="Proteomes" id="UP000070544">
    <property type="component" value="Unassembled WGS sequence"/>
</dbReference>
<keyword evidence="7" id="KW-0694">RNA-binding</keyword>
<keyword evidence="8" id="KW-0539">Nucleus</keyword>
<dbReference type="GO" id="GO:0000177">
    <property type="term" value="C:cytoplasmic exosome (RNase complex)"/>
    <property type="evidence" value="ECO:0007669"/>
    <property type="project" value="TreeGrafter"/>
</dbReference>
<evidence type="ECO:0000256" key="3">
    <source>
        <dbReference type="ARBA" id="ARBA00006678"/>
    </source>
</evidence>
<dbReference type="EMBL" id="KQ965775">
    <property type="protein sequence ID" value="KXS13770.1"/>
    <property type="molecule type" value="Genomic_DNA"/>
</dbReference>
<comment type="subcellular location">
    <subcellularLocation>
        <location evidence="2">Cytoplasm</location>
    </subcellularLocation>
    <subcellularLocation>
        <location evidence="1">Nucleus</location>
    </subcellularLocation>
</comment>
<dbReference type="InterPro" id="IPR027408">
    <property type="entry name" value="PNPase/RNase_PH_dom_sf"/>
</dbReference>
<dbReference type="GO" id="GO:0034475">
    <property type="term" value="P:U4 snRNA 3'-end processing"/>
    <property type="evidence" value="ECO:0007669"/>
    <property type="project" value="TreeGrafter"/>
</dbReference>
<evidence type="ECO:0000256" key="6">
    <source>
        <dbReference type="ARBA" id="ARBA00022835"/>
    </source>
</evidence>
<dbReference type="AlphaFoldDB" id="A0A139AAJ9"/>
<sequence length="222" mass="22567">MVPAANGSAFMEAGKIKVMAAVYGPRQRPASAGSTSSSSPVLLCDFKFAPFASPSRRGYLKDSSERAASLSLLRALEPAVRYEALPERSAVDVFVTVLEEDGVQASVASAITCASVALADAGIELYDLVIGCSAAFLPSSPDTPTNVLLDPTVVESTHPSCTGSLIMAAMPSLAEVAHFELDGSVSGEEVGESIDLALDACASLHGAVKAVIAGSGSGDTVS</sequence>
<keyword evidence="11" id="KW-1185">Reference proteome</keyword>
<dbReference type="InterPro" id="IPR050080">
    <property type="entry name" value="RNase_PH"/>
</dbReference>
<dbReference type="GO" id="GO:0071028">
    <property type="term" value="P:nuclear mRNA surveillance"/>
    <property type="evidence" value="ECO:0007669"/>
    <property type="project" value="TreeGrafter"/>
</dbReference>
<organism evidence="10 11">
    <name type="scientific">Gonapodya prolifera (strain JEL478)</name>
    <name type="common">Monoblepharis prolifera</name>
    <dbReference type="NCBI Taxonomy" id="1344416"/>
    <lineage>
        <taxon>Eukaryota</taxon>
        <taxon>Fungi</taxon>
        <taxon>Fungi incertae sedis</taxon>
        <taxon>Chytridiomycota</taxon>
        <taxon>Chytridiomycota incertae sedis</taxon>
        <taxon>Monoblepharidomycetes</taxon>
        <taxon>Monoblepharidales</taxon>
        <taxon>Gonapodyaceae</taxon>
        <taxon>Gonapodya</taxon>
    </lineage>
</organism>
<evidence type="ECO:0000259" key="9">
    <source>
        <dbReference type="Pfam" id="PF01138"/>
    </source>
</evidence>
<evidence type="ECO:0000256" key="5">
    <source>
        <dbReference type="ARBA" id="ARBA00022552"/>
    </source>
</evidence>
<dbReference type="PANTHER" id="PTHR11953:SF2">
    <property type="entry name" value="EXOSOME COMPLEX COMPONENT MTR3"/>
    <property type="match status" value="1"/>
</dbReference>
<keyword evidence="4" id="KW-0963">Cytoplasm</keyword>
<dbReference type="PANTHER" id="PTHR11953">
    <property type="entry name" value="EXOSOME COMPLEX COMPONENT"/>
    <property type="match status" value="1"/>
</dbReference>
<protein>
    <recommendedName>
        <fullName evidence="9">Exoribonuclease phosphorolytic domain-containing protein</fullName>
    </recommendedName>
</protein>
<evidence type="ECO:0000256" key="2">
    <source>
        <dbReference type="ARBA" id="ARBA00004496"/>
    </source>
</evidence>
<dbReference type="InterPro" id="IPR036345">
    <property type="entry name" value="ExoRNase_PH_dom2_sf"/>
</dbReference>
<feature type="domain" description="Exoribonuclease phosphorolytic" evidence="9">
    <location>
        <begin position="2"/>
        <end position="124"/>
    </location>
</feature>
<dbReference type="GO" id="GO:0016075">
    <property type="term" value="P:rRNA catabolic process"/>
    <property type="evidence" value="ECO:0007669"/>
    <property type="project" value="TreeGrafter"/>
</dbReference>
<keyword evidence="6" id="KW-0271">Exosome</keyword>
<dbReference type="SUPFAM" id="SSF55666">
    <property type="entry name" value="Ribonuclease PH domain 2-like"/>
    <property type="match status" value="1"/>
</dbReference>
<name>A0A139AAJ9_GONPJ</name>
<dbReference type="OMA" id="MCCVYGP"/>
<reference evidence="10 11" key="1">
    <citation type="journal article" date="2015" name="Genome Biol. Evol.">
        <title>Phylogenomic analyses indicate that early fungi evolved digesting cell walls of algal ancestors of land plants.</title>
        <authorList>
            <person name="Chang Y."/>
            <person name="Wang S."/>
            <person name="Sekimoto S."/>
            <person name="Aerts A.L."/>
            <person name="Choi C."/>
            <person name="Clum A."/>
            <person name="LaButti K.M."/>
            <person name="Lindquist E.A."/>
            <person name="Yee Ngan C."/>
            <person name="Ohm R.A."/>
            <person name="Salamov A.A."/>
            <person name="Grigoriev I.V."/>
            <person name="Spatafora J.W."/>
            <person name="Berbee M.L."/>
        </authorList>
    </citation>
    <scope>NUCLEOTIDE SEQUENCE [LARGE SCALE GENOMIC DNA]</scope>
    <source>
        <strain evidence="10 11">JEL478</strain>
    </source>
</reference>
<dbReference type="GO" id="GO:0071051">
    <property type="term" value="P:poly(A)-dependent snoRNA 3'-end processing"/>
    <property type="evidence" value="ECO:0007669"/>
    <property type="project" value="TreeGrafter"/>
</dbReference>
<evidence type="ECO:0000256" key="4">
    <source>
        <dbReference type="ARBA" id="ARBA00022490"/>
    </source>
</evidence>
<proteinExistence type="inferred from homology"/>
<dbReference type="GO" id="GO:0006364">
    <property type="term" value="P:rRNA processing"/>
    <property type="evidence" value="ECO:0007669"/>
    <property type="project" value="UniProtKB-KW"/>
</dbReference>
<dbReference type="OrthoDB" id="2504340at2759"/>
<dbReference type="GO" id="GO:0000176">
    <property type="term" value="C:nuclear exosome (RNase complex)"/>
    <property type="evidence" value="ECO:0007669"/>
    <property type="project" value="UniProtKB-ARBA"/>
</dbReference>
<evidence type="ECO:0000313" key="10">
    <source>
        <dbReference type="EMBL" id="KXS13770.1"/>
    </source>
</evidence>
<dbReference type="SUPFAM" id="SSF54211">
    <property type="entry name" value="Ribosomal protein S5 domain 2-like"/>
    <property type="match status" value="1"/>
</dbReference>
<dbReference type="CDD" id="cd11371">
    <property type="entry name" value="RNase_PH_MTR3"/>
    <property type="match status" value="1"/>
</dbReference>
<dbReference type="InterPro" id="IPR020568">
    <property type="entry name" value="Ribosomal_Su5_D2-typ_SF"/>
</dbReference>
<dbReference type="GO" id="GO:0005730">
    <property type="term" value="C:nucleolus"/>
    <property type="evidence" value="ECO:0007669"/>
    <property type="project" value="TreeGrafter"/>
</dbReference>
<evidence type="ECO:0000256" key="8">
    <source>
        <dbReference type="ARBA" id="ARBA00023242"/>
    </source>
</evidence>
<dbReference type="Pfam" id="PF01138">
    <property type="entry name" value="RNase_PH"/>
    <property type="match status" value="1"/>
</dbReference>
<evidence type="ECO:0000256" key="7">
    <source>
        <dbReference type="ARBA" id="ARBA00022884"/>
    </source>
</evidence>
<evidence type="ECO:0000256" key="1">
    <source>
        <dbReference type="ARBA" id="ARBA00004123"/>
    </source>
</evidence>
<dbReference type="GO" id="GO:0003723">
    <property type="term" value="F:RNA binding"/>
    <property type="evidence" value="ECO:0007669"/>
    <property type="project" value="UniProtKB-KW"/>
</dbReference>
<dbReference type="STRING" id="1344416.A0A139AAJ9"/>